<name>A0A9E3ZSV7_9ENTE</name>
<dbReference type="AlphaFoldDB" id="A0A9E3ZSV7"/>
<evidence type="ECO:0000313" key="1">
    <source>
        <dbReference type="EMBL" id="MCC9273612.1"/>
    </source>
</evidence>
<reference evidence="1" key="2">
    <citation type="submission" date="2021-11" db="EMBL/GenBank/DDBJ databases">
        <authorList>
            <person name="Gilroy R."/>
        </authorList>
    </citation>
    <scope>NUCLEOTIDE SEQUENCE</scope>
    <source>
        <strain evidence="1">150</strain>
    </source>
</reference>
<accession>A0A9E3ZSV7</accession>
<sequence>MEIKELKYLKSMVVATQNYKGRKLEADRKLRQALEASKDYNVTIKEANTQKALEIHRKDLERNKELFKDSMMSFEIVIREYIGSKFTMDLTETDLATLDNLSKIKLSPSEIKLQFEKYKHNPLLLRRLEEICNEKDWFTGEHGKLVKEFSLNFLDFDYYINKLEEFVRTCENTVREYDSIDPYIELNEFQKIAISIHENVLENDFNDITETLSSI</sequence>
<protein>
    <submittedName>
        <fullName evidence="1">Uncharacterized protein</fullName>
    </submittedName>
</protein>
<dbReference type="Proteomes" id="UP000813384">
    <property type="component" value="Unassembled WGS sequence"/>
</dbReference>
<organism evidence="1 2">
    <name type="scientific">Enterococcus aquimarinus</name>
    <dbReference type="NCBI Taxonomy" id="328396"/>
    <lineage>
        <taxon>Bacteria</taxon>
        <taxon>Bacillati</taxon>
        <taxon>Bacillota</taxon>
        <taxon>Bacilli</taxon>
        <taxon>Lactobacillales</taxon>
        <taxon>Enterococcaceae</taxon>
        <taxon>Enterococcus</taxon>
    </lineage>
</organism>
<evidence type="ECO:0000313" key="2">
    <source>
        <dbReference type="Proteomes" id="UP000813384"/>
    </source>
</evidence>
<reference evidence="1" key="1">
    <citation type="journal article" date="2021" name="PeerJ">
        <title>Extensive microbial diversity within the chicken gut microbiome revealed by metagenomics and culture.</title>
        <authorList>
            <person name="Gilroy R."/>
            <person name="Ravi A."/>
            <person name="Getino M."/>
            <person name="Pursley I."/>
            <person name="Horton D.L."/>
            <person name="Alikhan N.F."/>
            <person name="Baker D."/>
            <person name="Gharbi K."/>
            <person name="Hall N."/>
            <person name="Watson M."/>
            <person name="Adriaenssens E.M."/>
            <person name="Foster-Nyarko E."/>
            <person name="Jarju S."/>
            <person name="Secka A."/>
            <person name="Antonio M."/>
            <person name="Oren A."/>
            <person name="Chaudhuri R.R."/>
            <person name="La Ragione R."/>
            <person name="Hildebrand F."/>
            <person name="Pallen M.J."/>
        </authorList>
    </citation>
    <scope>NUCLEOTIDE SEQUENCE</scope>
    <source>
        <strain evidence="1">150</strain>
    </source>
</reference>
<gene>
    <name evidence="1" type="ORF">K8V42_04910</name>
</gene>
<comment type="caution">
    <text evidence="1">The sequence shown here is derived from an EMBL/GenBank/DDBJ whole genome shotgun (WGS) entry which is preliminary data.</text>
</comment>
<dbReference type="EMBL" id="JAJJVO010000076">
    <property type="protein sequence ID" value="MCC9273612.1"/>
    <property type="molecule type" value="Genomic_DNA"/>
</dbReference>
<proteinExistence type="predicted"/>